<name>A0A3P5ZY86_BRACM</name>
<proteinExistence type="predicted"/>
<gene>
    <name evidence="2" type="ORF">BRAA03T12973Z</name>
</gene>
<feature type="signal peptide" evidence="1">
    <location>
        <begin position="1"/>
        <end position="23"/>
    </location>
</feature>
<protein>
    <submittedName>
        <fullName evidence="2">Uncharacterized protein</fullName>
    </submittedName>
</protein>
<feature type="chain" id="PRO_5017941786" evidence="1">
    <location>
        <begin position="24"/>
        <end position="47"/>
    </location>
</feature>
<dbReference type="AlphaFoldDB" id="A0A3P5ZY86"/>
<accession>A0A3P5ZY86</accession>
<reference evidence="2" key="1">
    <citation type="submission" date="2018-11" db="EMBL/GenBank/DDBJ databases">
        <authorList>
            <consortium name="Genoscope - CEA"/>
            <person name="William W."/>
        </authorList>
    </citation>
    <scope>NUCLEOTIDE SEQUENCE</scope>
</reference>
<evidence type="ECO:0000313" key="2">
    <source>
        <dbReference type="EMBL" id="VDC81755.1"/>
    </source>
</evidence>
<organism evidence="2">
    <name type="scientific">Brassica campestris</name>
    <name type="common">Field mustard</name>
    <dbReference type="NCBI Taxonomy" id="3711"/>
    <lineage>
        <taxon>Eukaryota</taxon>
        <taxon>Viridiplantae</taxon>
        <taxon>Streptophyta</taxon>
        <taxon>Embryophyta</taxon>
        <taxon>Tracheophyta</taxon>
        <taxon>Spermatophyta</taxon>
        <taxon>Magnoliopsida</taxon>
        <taxon>eudicotyledons</taxon>
        <taxon>Gunneridae</taxon>
        <taxon>Pentapetalae</taxon>
        <taxon>rosids</taxon>
        <taxon>malvids</taxon>
        <taxon>Brassicales</taxon>
        <taxon>Brassicaceae</taxon>
        <taxon>Brassiceae</taxon>
        <taxon>Brassica</taxon>
    </lineage>
</organism>
<evidence type="ECO:0000256" key="1">
    <source>
        <dbReference type="SAM" id="SignalP"/>
    </source>
</evidence>
<dbReference type="EMBL" id="LR031572">
    <property type="protein sequence ID" value="VDC81755.1"/>
    <property type="molecule type" value="Genomic_DNA"/>
</dbReference>
<keyword evidence="1" id="KW-0732">Signal</keyword>
<sequence>MVLRRRLINPLSILCLPLPSAFAGGEAFPVTAQSRIMVSSLECFIGL</sequence>